<keyword evidence="3" id="KW-1185">Reference proteome</keyword>
<evidence type="ECO:0000256" key="1">
    <source>
        <dbReference type="SAM" id="SignalP"/>
    </source>
</evidence>
<dbReference type="EMBL" id="JAOPGA020000115">
    <property type="protein sequence ID" value="KAL0476910.1"/>
    <property type="molecule type" value="Genomic_DNA"/>
</dbReference>
<accession>A0AAW2YJB7</accession>
<feature type="chain" id="PRO_5043957644" evidence="1">
    <location>
        <begin position="19"/>
        <end position="83"/>
    </location>
</feature>
<protein>
    <submittedName>
        <fullName evidence="2">Uncharacterized protein</fullName>
    </submittedName>
</protein>
<evidence type="ECO:0000313" key="3">
    <source>
        <dbReference type="Proteomes" id="UP001431209"/>
    </source>
</evidence>
<dbReference type="Proteomes" id="UP001431209">
    <property type="component" value="Unassembled WGS sequence"/>
</dbReference>
<proteinExistence type="predicted"/>
<comment type="caution">
    <text evidence="2">The sequence shown here is derived from an EMBL/GenBank/DDBJ whole genome shotgun (WGS) entry which is preliminary data.</text>
</comment>
<name>A0AAW2YJB7_9EUKA</name>
<keyword evidence="1" id="KW-0732">Signal</keyword>
<dbReference type="AlphaFoldDB" id="A0AAW2YJB7"/>
<reference evidence="2 3" key="1">
    <citation type="submission" date="2024-03" db="EMBL/GenBank/DDBJ databases">
        <title>The Acrasis kona genome and developmental transcriptomes reveal deep origins of eukaryotic multicellular pathways.</title>
        <authorList>
            <person name="Sheikh S."/>
            <person name="Fu C.-J."/>
            <person name="Brown M.W."/>
            <person name="Baldauf S.L."/>
        </authorList>
    </citation>
    <scope>NUCLEOTIDE SEQUENCE [LARGE SCALE GENOMIC DNA]</scope>
    <source>
        <strain evidence="2 3">ATCC MYA-3509</strain>
    </source>
</reference>
<feature type="signal peptide" evidence="1">
    <location>
        <begin position="1"/>
        <end position="18"/>
    </location>
</feature>
<sequence length="83" mass="9280">MRSIQVFVLLLLALFVLSDDSLRKRNKLMNVEDKPAPAPPMNNVGPVYAISVEEIEDRRRRGMKLSNLDVSNNIGANVAEISE</sequence>
<organism evidence="2 3">
    <name type="scientific">Acrasis kona</name>
    <dbReference type="NCBI Taxonomy" id="1008807"/>
    <lineage>
        <taxon>Eukaryota</taxon>
        <taxon>Discoba</taxon>
        <taxon>Heterolobosea</taxon>
        <taxon>Tetramitia</taxon>
        <taxon>Eutetramitia</taxon>
        <taxon>Acrasidae</taxon>
        <taxon>Acrasis</taxon>
    </lineage>
</organism>
<gene>
    <name evidence="2" type="ORF">AKO1_006567</name>
</gene>
<evidence type="ECO:0000313" key="2">
    <source>
        <dbReference type="EMBL" id="KAL0476910.1"/>
    </source>
</evidence>